<dbReference type="InterPro" id="IPR014001">
    <property type="entry name" value="Helicase_ATP-bd"/>
</dbReference>
<dbReference type="Gene3D" id="3.40.50.10810">
    <property type="entry name" value="Tandem AAA-ATPase domain"/>
    <property type="match status" value="2"/>
</dbReference>
<dbReference type="CDD" id="cd18793">
    <property type="entry name" value="SF2_C_SNF"/>
    <property type="match status" value="1"/>
</dbReference>
<accession>A0A7R8HCQ9</accession>
<name>A0A7R8HCQ9_LEPSM</name>
<dbReference type="GO" id="GO:0005524">
    <property type="term" value="F:ATP binding"/>
    <property type="evidence" value="ECO:0007669"/>
    <property type="project" value="InterPro"/>
</dbReference>
<keyword evidence="1 3" id="KW-0378">Hydrolase</keyword>
<evidence type="ECO:0000259" key="2">
    <source>
        <dbReference type="PROSITE" id="PS51192"/>
    </source>
</evidence>
<evidence type="ECO:0000256" key="1">
    <source>
        <dbReference type="ARBA" id="ARBA00022801"/>
    </source>
</evidence>
<proteinExistence type="predicted"/>
<evidence type="ECO:0000313" key="3">
    <source>
        <dbReference type="EMBL" id="CAF3020731.1"/>
    </source>
</evidence>
<dbReference type="EC" id="3.6.4.12" evidence="3"/>
<keyword evidence="4" id="KW-1185">Reference proteome</keyword>
<dbReference type="GO" id="GO:0003678">
    <property type="term" value="F:DNA helicase activity"/>
    <property type="evidence" value="ECO:0007669"/>
    <property type="project" value="UniProtKB-EC"/>
</dbReference>
<dbReference type="InterPro" id="IPR000330">
    <property type="entry name" value="SNF2_N"/>
</dbReference>
<evidence type="ECO:0000313" key="4">
    <source>
        <dbReference type="Proteomes" id="UP000675881"/>
    </source>
</evidence>
<dbReference type="InterPro" id="IPR027417">
    <property type="entry name" value="P-loop_NTPase"/>
</dbReference>
<dbReference type="GO" id="GO:0016787">
    <property type="term" value="F:hydrolase activity"/>
    <property type="evidence" value="ECO:0007669"/>
    <property type="project" value="UniProtKB-KW"/>
</dbReference>
<feature type="domain" description="Helicase ATP-binding" evidence="2">
    <location>
        <begin position="1"/>
        <end position="108"/>
    </location>
</feature>
<dbReference type="SMART" id="SM00487">
    <property type="entry name" value="DEXDc"/>
    <property type="match status" value="1"/>
</dbReference>
<organism evidence="3 4">
    <name type="scientific">Lepeophtheirus salmonis</name>
    <name type="common">Salmon louse</name>
    <name type="synonym">Caligus salmonis</name>
    <dbReference type="NCBI Taxonomy" id="72036"/>
    <lineage>
        <taxon>Eukaryota</taxon>
        <taxon>Metazoa</taxon>
        <taxon>Ecdysozoa</taxon>
        <taxon>Arthropoda</taxon>
        <taxon>Crustacea</taxon>
        <taxon>Multicrustacea</taxon>
        <taxon>Hexanauplia</taxon>
        <taxon>Copepoda</taxon>
        <taxon>Siphonostomatoida</taxon>
        <taxon>Caligidae</taxon>
        <taxon>Lepeophtheirus</taxon>
    </lineage>
</organism>
<dbReference type="PANTHER" id="PTHR10799">
    <property type="entry name" value="SNF2/RAD54 HELICASE FAMILY"/>
    <property type="match status" value="1"/>
</dbReference>
<dbReference type="PROSITE" id="PS51192">
    <property type="entry name" value="HELICASE_ATP_BIND_1"/>
    <property type="match status" value="1"/>
</dbReference>
<dbReference type="EMBL" id="HG994587">
    <property type="protein sequence ID" value="CAF3020731.1"/>
    <property type="molecule type" value="Genomic_DNA"/>
</dbReference>
<dbReference type="OrthoDB" id="448448at2759"/>
<sequence>MGLGKTVQAISFLAHLKETGNSKPHLIVVPSSTMDNWEKEIETWCPSLFDCQILRNMVVSSAEDKSLFKKISFHYVVFDEAHMLKNMSTSRYENLMRVKAPRKLLLTGDSSSKQFSGAHVSTCLSSEKQSRSNYEQERIAHAKHIMKPFFLRRLKVDHEHYFKLVSVYKEKAKLLSEGKASSNEDSGIVTTMKTNLRKLANILKNDPSHKNAVEKFIVDDLGIMSDYDIHKTCLFCIEDFRLSNEYICESGKFEYLDKLLPKMKENDDRILLLDGSTPVTERQYLIDDFNQDSNFNPYNDKQAEDRCHRVGQTRPVSIIRLISEGTIEEGIYSVAQEKLKLEQDLTGADDDTNKVKHDVASLLKTALDVEMSDQYIGEVKNYI</sequence>
<gene>
    <name evidence="3" type="ORF">LSAA_13792</name>
</gene>
<dbReference type="SUPFAM" id="SSF52540">
    <property type="entry name" value="P-loop containing nucleoside triphosphate hydrolases"/>
    <property type="match status" value="2"/>
</dbReference>
<dbReference type="InterPro" id="IPR038718">
    <property type="entry name" value="SNF2-like_sf"/>
</dbReference>
<dbReference type="AlphaFoldDB" id="A0A7R8HCQ9"/>
<dbReference type="Gene3D" id="3.40.50.300">
    <property type="entry name" value="P-loop containing nucleotide triphosphate hydrolases"/>
    <property type="match status" value="1"/>
</dbReference>
<dbReference type="InterPro" id="IPR049730">
    <property type="entry name" value="SNF2/RAD54-like_C"/>
</dbReference>
<dbReference type="Pfam" id="PF00176">
    <property type="entry name" value="SNF2-rel_dom"/>
    <property type="match status" value="2"/>
</dbReference>
<dbReference type="Proteomes" id="UP000675881">
    <property type="component" value="Chromosome 8"/>
</dbReference>
<protein>
    <submittedName>
        <fullName evidence="3">SMARCAD1</fullName>
        <ecNumber evidence="3">3.6.4.12</ecNumber>
    </submittedName>
</protein>
<reference evidence="3" key="1">
    <citation type="submission" date="2021-02" db="EMBL/GenBank/DDBJ databases">
        <authorList>
            <person name="Bekaert M."/>
        </authorList>
    </citation>
    <scope>NUCLEOTIDE SEQUENCE</scope>
    <source>
        <strain evidence="3">IoA-00</strain>
    </source>
</reference>